<evidence type="ECO:0000313" key="10">
    <source>
        <dbReference type="Ensembl" id="ENSGWIP00000002642.1"/>
    </source>
</evidence>
<dbReference type="GO" id="GO:0030317">
    <property type="term" value="P:flagellated sperm motility"/>
    <property type="evidence" value="ECO:0007669"/>
    <property type="project" value="InterPro"/>
</dbReference>
<evidence type="ECO:0000256" key="8">
    <source>
        <dbReference type="ARBA" id="ARBA00046435"/>
    </source>
</evidence>
<keyword evidence="2" id="KW-0963">Cytoplasm</keyword>
<comment type="function">
    <text evidence="7">Microtubule inner protein (MIP) part of the dynein-decorated doublet microtubules (DMTs) in cilia axoneme, which is required for motile cilia beating.</text>
</comment>
<proteinExistence type="predicted"/>
<dbReference type="PANTHER" id="PTHR31180:SF2">
    <property type="entry name" value="CILIA- AND FLAGELLA-ASSOCIATED PROTEIN 107"/>
    <property type="match status" value="1"/>
</dbReference>
<name>A0A8C5D845_GOUWI</name>
<comment type="subunit">
    <text evidence="8">Microtubule inner protein component of sperm flagellar doublet microtubules.</text>
</comment>
<evidence type="ECO:0000256" key="7">
    <source>
        <dbReference type="ARBA" id="ARBA00035003"/>
    </source>
</evidence>
<dbReference type="Proteomes" id="UP000694680">
    <property type="component" value="Chromosome 5"/>
</dbReference>
<evidence type="ECO:0000256" key="4">
    <source>
        <dbReference type="ARBA" id="ARBA00023069"/>
    </source>
</evidence>
<accession>A0A8C5D845</accession>
<keyword evidence="5" id="KW-0206">Cytoskeleton</keyword>
<evidence type="ECO:0000256" key="2">
    <source>
        <dbReference type="ARBA" id="ARBA00022490"/>
    </source>
</evidence>
<dbReference type="PANTHER" id="PTHR31180">
    <property type="entry name" value="CILIA- AND FLAGELLA-ASSOCIATED PROTEIN 107-RELATED"/>
    <property type="match status" value="1"/>
</dbReference>
<dbReference type="InterPro" id="IPR054709">
    <property type="entry name" value="CFAP107"/>
</dbReference>
<dbReference type="InterPro" id="IPR037662">
    <property type="entry name" value="CFAP68/107"/>
</dbReference>
<evidence type="ECO:0000313" key="11">
    <source>
        <dbReference type="Proteomes" id="UP000694680"/>
    </source>
</evidence>
<evidence type="ECO:0000256" key="3">
    <source>
        <dbReference type="ARBA" id="ARBA00022846"/>
    </source>
</evidence>
<feature type="region of interest" description="Disordered" evidence="9">
    <location>
        <begin position="88"/>
        <end position="123"/>
    </location>
</feature>
<reference evidence="10" key="3">
    <citation type="submission" date="2025-09" db="UniProtKB">
        <authorList>
            <consortium name="Ensembl"/>
        </authorList>
    </citation>
    <scope>IDENTIFICATION</scope>
</reference>
<comment type="subcellular location">
    <subcellularLocation>
        <location evidence="1">Cytoplasm</location>
        <location evidence="1">Cytoskeleton</location>
        <location evidence="1">Flagellum axoneme</location>
    </subcellularLocation>
</comment>
<evidence type="ECO:0000256" key="9">
    <source>
        <dbReference type="SAM" id="MobiDB-lite"/>
    </source>
</evidence>
<evidence type="ECO:0000256" key="5">
    <source>
        <dbReference type="ARBA" id="ARBA00023212"/>
    </source>
</evidence>
<evidence type="ECO:0000256" key="1">
    <source>
        <dbReference type="ARBA" id="ARBA00004611"/>
    </source>
</evidence>
<organism evidence="10 11">
    <name type="scientific">Gouania willdenowi</name>
    <name type="common">Blunt-snouted clingfish</name>
    <name type="synonym">Lepadogaster willdenowi</name>
    <dbReference type="NCBI Taxonomy" id="441366"/>
    <lineage>
        <taxon>Eukaryota</taxon>
        <taxon>Metazoa</taxon>
        <taxon>Chordata</taxon>
        <taxon>Craniata</taxon>
        <taxon>Vertebrata</taxon>
        <taxon>Euteleostomi</taxon>
        <taxon>Actinopterygii</taxon>
        <taxon>Neopterygii</taxon>
        <taxon>Teleostei</taxon>
        <taxon>Neoteleostei</taxon>
        <taxon>Acanthomorphata</taxon>
        <taxon>Ovalentaria</taxon>
        <taxon>Blenniimorphae</taxon>
        <taxon>Blenniiformes</taxon>
        <taxon>Gobiesocoidei</taxon>
        <taxon>Gobiesocidae</taxon>
        <taxon>Gobiesocinae</taxon>
        <taxon>Gouania</taxon>
    </lineage>
</organism>
<evidence type="ECO:0000256" key="6">
    <source>
        <dbReference type="ARBA" id="ARBA00023273"/>
    </source>
</evidence>
<protein>
    <submittedName>
        <fullName evidence="10">Uncharacterized protein</fullName>
    </submittedName>
</protein>
<dbReference type="AlphaFoldDB" id="A0A8C5D845"/>
<keyword evidence="11" id="KW-1185">Reference proteome</keyword>
<reference evidence="10" key="1">
    <citation type="submission" date="2020-06" db="EMBL/GenBank/DDBJ databases">
        <authorList>
            <consortium name="Wellcome Sanger Institute Data Sharing"/>
        </authorList>
    </citation>
    <scope>NUCLEOTIDE SEQUENCE [LARGE SCALE GENOMIC DNA]</scope>
</reference>
<keyword evidence="3" id="KW-0282">Flagellum</keyword>
<keyword evidence="6" id="KW-0966">Cell projection</keyword>
<dbReference type="Pfam" id="PF22595">
    <property type="entry name" value="CFAP107"/>
    <property type="match status" value="1"/>
</dbReference>
<keyword evidence="4" id="KW-0969">Cilium</keyword>
<dbReference type="Ensembl" id="ENSGWIT00000002858.1">
    <property type="protein sequence ID" value="ENSGWIP00000002642.1"/>
    <property type="gene ID" value="ENSGWIG00000001424.1"/>
</dbReference>
<dbReference type="GO" id="GO:0005879">
    <property type="term" value="C:axonemal microtubule"/>
    <property type="evidence" value="ECO:0007669"/>
    <property type="project" value="TreeGrafter"/>
</dbReference>
<sequence>MNRMDLVKDKWAQSGWKIEQKYGNKVLLGNWAEDRLQVCLCSLHYTQSIPRPLFIVMQGHPFKTLFGQSGQPSAHYLVTEYRESYGKKSSEDLPTLHPVSLTGQLGRPISGKTRRTYRPMYGN</sequence>
<reference evidence="10" key="2">
    <citation type="submission" date="2025-08" db="UniProtKB">
        <authorList>
            <consortium name="Ensembl"/>
        </authorList>
    </citation>
    <scope>IDENTIFICATION</scope>
</reference>